<keyword evidence="8" id="KW-0812">Transmembrane</keyword>
<dbReference type="CDD" id="cd16913">
    <property type="entry name" value="YkuD_like"/>
    <property type="match status" value="1"/>
</dbReference>
<feature type="domain" description="L,D-TPase catalytic" evidence="9">
    <location>
        <begin position="175"/>
        <end position="349"/>
    </location>
</feature>
<dbReference type="GO" id="GO:0009252">
    <property type="term" value="P:peptidoglycan biosynthetic process"/>
    <property type="evidence" value="ECO:0007669"/>
    <property type="project" value="UniProtKB-UniPathway"/>
</dbReference>
<comment type="pathway">
    <text evidence="1 7">Cell wall biogenesis; peptidoglycan biosynthesis.</text>
</comment>
<keyword evidence="11" id="KW-1185">Reference proteome</keyword>
<comment type="similarity">
    <text evidence="2">Belongs to the YkuD family.</text>
</comment>
<evidence type="ECO:0000256" key="8">
    <source>
        <dbReference type="SAM" id="Phobius"/>
    </source>
</evidence>
<dbReference type="GO" id="GO:0016740">
    <property type="term" value="F:transferase activity"/>
    <property type="evidence" value="ECO:0007669"/>
    <property type="project" value="UniProtKB-KW"/>
</dbReference>
<dbReference type="PROSITE" id="PS52029">
    <property type="entry name" value="LD_TPASE"/>
    <property type="match status" value="1"/>
</dbReference>
<reference evidence="10 11" key="1">
    <citation type="journal article" date="2018" name="Antonie Van Leeuwenhoek">
        <title>Larkinella terrae sp. nov., isolated from soil on Jeju Island, South Korea.</title>
        <authorList>
            <person name="Ten L.N."/>
            <person name="Jeon J."/>
            <person name="Park S.J."/>
            <person name="Park S."/>
            <person name="Lee S.Y."/>
            <person name="Kim M.K."/>
            <person name="Jung H.Y."/>
        </authorList>
    </citation>
    <scope>NUCLEOTIDE SEQUENCE [LARGE SCALE GENOMIC DNA]</scope>
    <source>
        <strain evidence="10 11">KCTC 52001</strain>
    </source>
</reference>
<protein>
    <submittedName>
        <fullName evidence="10">L,D-transpeptidase family protein</fullName>
    </submittedName>
</protein>
<evidence type="ECO:0000256" key="3">
    <source>
        <dbReference type="ARBA" id="ARBA00022679"/>
    </source>
</evidence>
<keyword evidence="4 7" id="KW-0133">Cell shape</keyword>
<keyword evidence="6 7" id="KW-0961">Cell wall biogenesis/degradation</keyword>
<feature type="transmembrane region" description="Helical" evidence="8">
    <location>
        <begin position="6"/>
        <end position="24"/>
    </location>
</feature>
<dbReference type="PANTHER" id="PTHR41533:SF2">
    <property type="entry name" value="BLR7131 PROTEIN"/>
    <property type="match status" value="1"/>
</dbReference>
<evidence type="ECO:0000313" key="10">
    <source>
        <dbReference type="EMBL" id="MRS63930.1"/>
    </source>
</evidence>
<gene>
    <name evidence="10" type="ORF">GJJ30_21705</name>
</gene>
<name>A0A7K0EQ28_9BACT</name>
<evidence type="ECO:0000313" key="11">
    <source>
        <dbReference type="Proteomes" id="UP000441754"/>
    </source>
</evidence>
<feature type="active site" description="Proton donor/acceptor" evidence="7">
    <location>
        <position position="308"/>
    </location>
</feature>
<dbReference type="GO" id="GO:0071555">
    <property type="term" value="P:cell wall organization"/>
    <property type="evidence" value="ECO:0007669"/>
    <property type="project" value="UniProtKB-UniRule"/>
</dbReference>
<proteinExistence type="inferred from homology"/>
<dbReference type="InterPro" id="IPR052905">
    <property type="entry name" value="LD-transpeptidase_YkuD-like"/>
</dbReference>
<evidence type="ECO:0000256" key="1">
    <source>
        <dbReference type="ARBA" id="ARBA00004752"/>
    </source>
</evidence>
<evidence type="ECO:0000256" key="2">
    <source>
        <dbReference type="ARBA" id="ARBA00005992"/>
    </source>
</evidence>
<sequence length="401" mass="46463">MERRNLIIVISSVVVVALVAWFALRHYGVFNKNEVTAEGWDRKPAELVMRQLCRAADSVGIDTNRYSFVESDSKKEFGEKFTGLLLELRYGLKPSRITYNKIPEKVDTVWAISMLKKDEGRSALDSLKKTAVFGHYPTLVKHFLRLRKAGVYDTAKYVRQTLNFYRYLNRFDFDRFLVVNIPAAQLNIYDRSGKCLLPMDVIAGKKDSKTPFFTTYLTDIVTYPYWNVPRGIGLKEILPKVQENPQYLESQNMDVLDDKENVIDPSEIDWEEMTAENFPYRFRQASGCSNSLGLIKFNLTGPGAIYLHDTNARDLFDLTSDRWRSHGCMRVQKPVELANYLMNAPVLDEGFMNRCMIDQKPQTLKLPKPFPVFVVYNRVDIDEKGQLRYYKDVYDLDGRPM</sequence>
<evidence type="ECO:0000256" key="5">
    <source>
        <dbReference type="ARBA" id="ARBA00022984"/>
    </source>
</evidence>
<dbReference type="PANTHER" id="PTHR41533">
    <property type="entry name" value="L,D-TRANSPEPTIDASE HI_1667-RELATED"/>
    <property type="match status" value="1"/>
</dbReference>
<dbReference type="OrthoDB" id="9778545at2"/>
<dbReference type="InterPro" id="IPR005490">
    <property type="entry name" value="LD_TPept_cat_dom"/>
</dbReference>
<dbReference type="EMBL" id="WJXZ01000013">
    <property type="protein sequence ID" value="MRS63930.1"/>
    <property type="molecule type" value="Genomic_DNA"/>
</dbReference>
<dbReference type="InterPro" id="IPR038063">
    <property type="entry name" value="Transpep_catalytic_dom"/>
</dbReference>
<dbReference type="UniPathway" id="UPA00219"/>
<dbReference type="Gene3D" id="2.40.440.10">
    <property type="entry name" value="L,D-transpeptidase catalytic domain-like"/>
    <property type="match status" value="1"/>
</dbReference>
<dbReference type="GO" id="GO:0004180">
    <property type="term" value="F:carboxypeptidase activity"/>
    <property type="evidence" value="ECO:0007669"/>
    <property type="project" value="UniProtKB-ARBA"/>
</dbReference>
<dbReference type="Pfam" id="PF03734">
    <property type="entry name" value="YkuD"/>
    <property type="match status" value="1"/>
</dbReference>
<dbReference type="GO" id="GO:0008360">
    <property type="term" value="P:regulation of cell shape"/>
    <property type="evidence" value="ECO:0007669"/>
    <property type="project" value="UniProtKB-UniRule"/>
</dbReference>
<keyword evidence="8" id="KW-1133">Transmembrane helix</keyword>
<evidence type="ECO:0000259" key="9">
    <source>
        <dbReference type="PROSITE" id="PS52029"/>
    </source>
</evidence>
<accession>A0A7K0EQ28</accession>
<evidence type="ECO:0000256" key="4">
    <source>
        <dbReference type="ARBA" id="ARBA00022960"/>
    </source>
</evidence>
<feature type="active site" description="Nucleophile" evidence="7">
    <location>
        <position position="328"/>
    </location>
</feature>
<dbReference type="AlphaFoldDB" id="A0A7K0EQ28"/>
<comment type="caution">
    <text evidence="10">The sequence shown here is derived from an EMBL/GenBank/DDBJ whole genome shotgun (WGS) entry which is preliminary data.</text>
</comment>
<evidence type="ECO:0000256" key="6">
    <source>
        <dbReference type="ARBA" id="ARBA00023316"/>
    </source>
</evidence>
<keyword evidence="5 7" id="KW-0573">Peptidoglycan synthesis</keyword>
<keyword evidence="8" id="KW-0472">Membrane</keyword>
<dbReference type="Proteomes" id="UP000441754">
    <property type="component" value="Unassembled WGS sequence"/>
</dbReference>
<keyword evidence="3" id="KW-0808">Transferase</keyword>
<organism evidence="10 11">
    <name type="scientific">Larkinella terrae</name>
    <dbReference type="NCBI Taxonomy" id="2025311"/>
    <lineage>
        <taxon>Bacteria</taxon>
        <taxon>Pseudomonadati</taxon>
        <taxon>Bacteroidota</taxon>
        <taxon>Cytophagia</taxon>
        <taxon>Cytophagales</taxon>
        <taxon>Spirosomataceae</taxon>
        <taxon>Larkinella</taxon>
    </lineage>
</organism>
<dbReference type="RefSeq" id="WP_154177289.1">
    <property type="nucleotide sequence ID" value="NZ_WJXZ01000013.1"/>
</dbReference>
<dbReference type="SUPFAM" id="SSF141523">
    <property type="entry name" value="L,D-transpeptidase catalytic domain-like"/>
    <property type="match status" value="1"/>
</dbReference>
<evidence type="ECO:0000256" key="7">
    <source>
        <dbReference type="PROSITE-ProRule" id="PRU01373"/>
    </source>
</evidence>